<dbReference type="Gene3D" id="1.10.1670.10">
    <property type="entry name" value="Helix-hairpin-Helix base-excision DNA repair enzymes (C-terminal)"/>
    <property type="match status" value="1"/>
</dbReference>
<dbReference type="PROSITE" id="PS01155">
    <property type="entry name" value="ENDONUCLEASE_III_2"/>
    <property type="match status" value="1"/>
</dbReference>
<dbReference type="GO" id="GO:0034039">
    <property type="term" value="F:8-oxo-7,8-dihydroguanine DNA N-glycosylase activity"/>
    <property type="evidence" value="ECO:0007669"/>
    <property type="project" value="TreeGrafter"/>
</dbReference>
<dbReference type="AlphaFoldDB" id="A0A1B1YDD7"/>
<dbReference type="RefSeq" id="WP_065821343.1">
    <property type="nucleotide sequence ID" value="NZ_CP014672.1"/>
</dbReference>
<gene>
    <name evidence="12" type="ORF">CSTERTH_06915</name>
</gene>
<proteinExistence type="inferred from homology"/>
<dbReference type="SUPFAM" id="SSF48150">
    <property type="entry name" value="DNA-glycosylase"/>
    <property type="match status" value="1"/>
</dbReference>
<evidence type="ECO:0000256" key="7">
    <source>
        <dbReference type="ARBA" id="ARBA00023004"/>
    </source>
</evidence>
<evidence type="ECO:0000256" key="1">
    <source>
        <dbReference type="ARBA" id="ARBA00001966"/>
    </source>
</evidence>
<dbReference type="GO" id="GO:0006284">
    <property type="term" value="P:base-excision repair"/>
    <property type="evidence" value="ECO:0007669"/>
    <property type="project" value="InterPro"/>
</dbReference>
<dbReference type="PANTHER" id="PTHR42944">
    <property type="entry name" value="ADENINE DNA GLYCOSYLASE"/>
    <property type="match status" value="1"/>
</dbReference>
<keyword evidence="10" id="KW-0326">Glycosidase</keyword>
<dbReference type="InterPro" id="IPR023170">
    <property type="entry name" value="HhH_base_excis_C"/>
</dbReference>
<keyword evidence="3" id="KW-0004">4Fe-4S</keyword>
<dbReference type="GO" id="GO:0046872">
    <property type="term" value="F:metal ion binding"/>
    <property type="evidence" value="ECO:0007669"/>
    <property type="project" value="UniProtKB-KW"/>
</dbReference>
<dbReference type="InterPro" id="IPR003651">
    <property type="entry name" value="Endonuclease3_FeS-loop_motif"/>
</dbReference>
<sequence length="215" mass="24902">MLENKKEIITGFLIEFYRTKGRKYSWRYDRTPYRVYLSEIFLQRTRADQVEPVFNYIVSVCPDIKTLYNKFDEVLPAMLSLGRMIRLKYFKAGLEYIVKNYDGKIPAERKLLLAIPGVGGYIAAAIRVFGYNIPDVIIDTNVVRVLSRLHGLQPHSEARRKKYFVELAAGYLPASHYMEYSYGLLDFAASICKPTKPHCNVCEINFLCNYNVGKK</sequence>
<organism evidence="12 13">
    <name type="scientific">Thermoclostridium stercorarium subsp. thermolacticum DSM 2910</name>
    <dbReference type="NCBI Taxonomy" id="1121336"/>
    <lineage>
        <taxon>Bacteria</taxon>
        <taxon>Bacillati</taxon>
        <taxon>Bacillota</taxon>
        <taxon>Clostridia</taxon>
        <taxon>Eubacteriales</taxon>
        <taxon>Oscillospiraceae</taxon>
        <taxon>Thermoclostridium</taxon>
    </lineage>
</organism>
<comment type="cofactor">
    <cofactor evidence="1">
        <name>[4Fe-4S] cluster</name>
        <dbReference type="ChEBI" id="CHEBI:49883"/>
    </cofactor>
</comment>
<dbReference type="InterPro" id="IPR003265">
    <property type="entry name" value="HhH-GPD_domain"/>
</dbReference>
<evidence type="ECO:0000256" key="8">
    <source>
        <dbReference type="ARBA" id="ARBA00023014"/>
    </source>
</evidence>
<evidence type="ECO:0000256" key="3">
    <source>
        <dbReference type="ARBA" id="ARBA00022485"/>
    </source>
</evidence>
<dbReference type="PANTHER" id="PTHR42944:SF1">
    <property type="entry name" value="ADENINE DNA GLYCOSYLASE"/>
    <property type="match status" value="1"/>
</dbReference>
<name>A0A1B1YDD7_THEST</name>
<dbReference type="Gene3D" id="1.10.340.30">
    <property type="entry name" value="Hypothetical protein, domain 2"/>
    <property type="match status" value="1"/>
</dbReference>
<evidence type="ECO:0000259" key="11">
    <source>
        <dbReference type="SMART" id="SM00478"/>
    </source>
</evidence>
<dbReference type="InterPro" id="IPR011257">
    <property type="entry name" value="DNA_glycosylase"/>
</dbReference>
<keyword evidence="7" id="KW-0408">Iron</keyword>
<dbReference type="InterPro" id="IPR044298">
    <property type="entry name" value="MIG/MutY"/>
</dbReference>
<dbReference type="SMART" id="SM00478">
    <property type="entry name" value="ENDO3c"/>
    <property type="match status" value="1"/>
</dbReference>
<evidence type="ECO:0000313" key="13">
    <source>
        <dbReference type="Proteomes" id="UP000092971"/>
    </source>
</evidence>
<evidence type="ECO:0000313" key="12">
    <source>
        <dbReference type="EMBL" id="ANW98775.1"/>
    </source>
</evidence>
<dbReference type="InterPro" id="IPR004036">
    <property type="entry name" value="Endonuclease-III-like_CS2"/>
</dbReference>
<evidence type="ECO:0000256" key="5">
    <source>
        <dbReference type="ARBA" id="ARBA00022763"/>
    </source>
</evidence>
<evidence type="ECO:0000256" key="4">
    <source>
        <dbReference type="ARBA" id="ARBA00022723"/>
    </source>
</evidence>
<evidence type="ECO:0000256" key="9">
    <source>
        <dbReference type="ARBA" id="ARBA00023204"/>
    </source>
</evidence>
<comment type="similarity">
    <text evidence="2">Belongs to the Nth/MutY family.</text>
</comment>
<dbReference type="Proteomes" id="UP000092971">
    <property type="component" value="Chromosome"/>
</dbReference>
<dbReference type="SMART" id="SM00525">
    <property type="entry name" value="FES"/>
    <property type="match status" value="1"/>
</dbReference>
<dbReference type="GO" id="GO:0035485">
    <property type="term" value="F:adenine/guanine mispair binding"/>
    <property type="evidence" value="ECO:0007669"/>
    <property type="project" value="TreeGrafter"/>
</dbReference>
<reference evidence="12 13" key="1">
    <citation type="submission" date="2016-02" db="EMBL/GenBank/DDBJ databases">
        <title>Comparison of Clostridium stercorarium subspecies using comparative genomics and transcriptomics.</title>
        <authorList>
            <person name="Schellenberg J."/>
            <person name="Thallinger G."/>
            <person name="Levin D.B."/>
            <person name="Zhang X."/>
            <person name="Alvare G."/>
            <person name="Fristensky B."/>
            <person name="Sparling R."/>
        </authorList>
    </citation>
    <scope>NUCLEOTIDE SEQUENCE [LARGE SCALE GENOMIC DNA]</scope>
    <source>
        <strain evidence="12 13">DSM 2910</strain>
    </source>
</reference>
<evidence type="ECO:0000256" key="10">
    <source>
        <dbReference type="ARBA" id="ARBA00023295"/>
    </source>
</evidence>
<feature type="domain" description="HhH-GPD" evidence="11">
    <location>
        <begin position="41"/>
        <end position="190"/>
    </location>
</feature>
<dbReference type="GO" id="GO:0032357">
    <property type="term" value="F:oxidized purine DNA binding"/>
    <property type="evidence" value="ECO:0007669"/>
    <property type="project" value="TreeGrafter"/>
</dbReference>
<dbReference type="GO" id="GO:0000701">
    <property type="term" value="F:purine-specific mismatch base pair DNA N-glycosylase activity"/>
    <property type="evidence" value="ECO:0007669"/>
    <property type="project" value="TreeGrafter"/>
</dbReference>
<protein>
    <recommendedName>
        <fullName evidence="11">HhH-GPD domain-containing protein</fullName>
    </recommendedName>
</protein>
<keyword evidence="6" id="KW-0378">Hydrolase</keyword>
<accession>A0A1B1YDD7</accession>
<dbReference type="EMBL" id="CP014672">
    <property type="protein sequence ID" value="ANW98775.1"/>
    <property type="molecule type" value="Genomic_DNA"/>
</dbReference>
<keyword evidence="8" id="KW-0411">Iron-sulfur</keyword>
<dbReference type="CDD" id="cd00056">
    <property type="entry name" value="ENDO3c"/>
    <property type="match status" value="1"/>
</dbReference>
<keyword evidence="5" id="KW-0227">DNA damage</keyword>
<keyword evidence="4" id="KW-0479">Metal-binding</keyword>
<evidence type="ECO:0000256" key="2">
    <source>
        <dbReference type="ARBA" id="ARBA00008343"/>
    </source>
</evidence>
<dbReference type="OrthoDB" id="9802365at2"/>
<evidence type="ECO:0000256" key="6">
    <source>
        <dbReference type="ARBA" id="ARBA00022801"/>
    </source>
</evidence>
<dbReference type="GO" id="GO:0006298">
    <property type="term" value="P:mismatch repair"/>
    <property type="evidence" value="ECO:0007669"/>
    <property type="project" value="TreeGrafter"/>
</dbReference>
<dbReference type="GO" id="GO:0051539">
    <property type="term" value="F:4 iron, 4 sulfur cluster binding"/>
    <property type="evidence" value="ECO:0007669"/>
    <property type="project" value="UniProtKB-KW"/>
</dbReference>
<keyword evidence="9" id="KW-0234">DNA repair</keyword>